<dbReference type="RefSeq" id="WP_126573562.1">
    <property type="nucleotide sequence ID" value="NZ_RXZH01000002.1"/>
</dbReference>
<feature type="compositionally biased region" description="Basic and acidic residues" evidence="1">
    <location>
        <begin position="18"/>
        <end position="27"/>
    </location>
</feature>
<feature type="compositionally biased region" description="Basic and acidic residues" evidence="1">
    <location>
        <begin position="273"/>
        <end position="297"/>
    </location>
</feature>
<feature type="compositionally biased region" description="Polar residues" evidence="1">
    <location>
        <begin position="1"/>
        <end position="17"/>
    </location>
</feature>
<evidence type="ECO:0000313" key="2">
    <source>
        <dbReference type="EMBL" id="RTZ16638.1"/>
    </source>
</evidence>
<comment type="caution">
    <text evidence="2">The sequence shown here is derived from an EMBL/GenBank/DDBJ whole genome shotgun (WGS) entry which is preliminary data.</text>
</comment>
<proteinExistence type="predicted"/>
<dbReference type="EMBL" id="RXZH01000002">
    <property type="protein sequence ID" value="RTZ16638.1"/>
    <property type="molecule type" value="Genomic_DNA"/>
</dbReference>
<sequence>MNIESKQSYPASKLLNNTKDEFNKETLNKNNSQTLRFRNNDENFEGLISQDGEIVLANTQSSLKPESESQQNSSENKPFVGRKHLSDDGYLLSKLGLSDIHFASSRKQVDVKKSNTHNEGGSYIGVGDKSTSVSDPLSLKESKAQSSEILQNKGEFPSLVKHSFKRIKLSIDEKTGGDSKLIGITEDAATSKIITAGKGGDTLKPDTDSKVHDTKKPTMDGRSIDSSKIITAGKGGDTLKPDTDSKVHDTKKPTMDGRSIDSSKIITVGKGGDTLKPDTDSKVHDTKKPTMDGRSIDSSKLITDSKSSNLSITTVKSNGEELLKSVVDSNRFGSQIKSPLDVDDKRHINNITTTPSSLNNPKEAVKNQSVNLSFSSTNNIISTPIAEMKLIPTMNAAISHEVFSQIQQVNSYVVTYRKKSFLFEFRQSSVSVSYGKRSEKLEIEDERI</sequence>
<keyword evidence="3" id="KW-1185">Reference proteome</keyword>
<feature type="region of interest" description="Disordered" evidence="1">
    <location>
        <begin position="107"/>
        <end position="135"/>
    </location>
</feature>
<feature type="region of interest" description="Disordered" evidence="1">
    <location>
        <begin position="1"/>
        <end position="27"/>
    </location>
</feature>
<gene>
    <name evidence="2" type="ORF">EJ063_07535</name>
</gene>
<evidence type="ECO:0000256" key="1">
    <source>
        <dbReference type="SAM" id="MobiDB-lite"/>
    </source>
</evidence>
<name>A0A432CZK1_9VIBR</name>
<feature type="region of interest" description="Disordered" evidence="1">
    <location>
        <begin position="61"/>
        <end position="82"/>
    </location>
</feature>
<feature type="compositionally biased region" description="Basic and acidic residues" evidence="1">
    <location>
        <begin position="201"/>
        <end position="225"/>
    </location>
</feature>
<feature type="region of interest" description="Disordered" evidence="1">
    <location>
        <begin position="200"/>
        <end position="298"/>
    </location>
</feature>
<dbReference type="Proteomes" id="UP000268973">
    <property type="component" value="Unassembled WGS sequence"/>
</dbReference>
<protein>
    <submittedName>
        <fullName evidence="2">Uncharacterized protein</fullName>
    </submittedName>
</protein>
<accession>A0A432CZK1</accession>
<feature type="compositionally biased region" description="Basic and acidic residues" evidence="1">
    <location>
        <begin position="237"/>
        <end position="261"/>
    </location>
</feature>
<organism evidence="2 3">
    <name type="scientific">Vibrio aquaticus</name>
    <dbReference type="NCBI Taxonomy" id="2496559"/>
    <lineage>
        <taxon>Bacteria</taxon>
        <taxon>Pseudomonadati</taxon>
        <taxon>Pseudomonadota</taxon>
        <taxon>Gammaproteobacteria</taxon>
        <taxon>Vibrionales</taxon>
        <taxon>Vibrionaceae</taxon>
        <taxon>Vibrio</taxon>
    </lineage>
</organism>
<reference evidence="2 3" key="1">
    <citation type="submission" date="2018-12" db="EMBL/GenBank/DDBJ databases">
        <title>Vibrio sp. isolated from China Sea.</title>
        <authorList>
            <person name="Li Y."/>
        </authorList>
    </citation>
    <scope>NUCLEOTIDE SEQUENCE [LARGE SCALE GENOMIC DNA]</scope>
    <source>
        <strain evidence="2 3">BEI207</strain>
    </source>
</reference>
<dbReference type="AlphaFoldDB" id="A0A432CZK1"/>
<evidence type="ECO:0000313" key="3">
    <source>
        <dbReference type="Proteomes" id="UP000268973"/>
    </source>
</evidence>